<evidence type="ECO:0000313" key="2">
    <source>
        <dbReference type="Proteomes" id="UP000619101"/>
    </source>
</evidence>
<keyword evidence="2" id="KW-1185">Reference proteome</keyword>
<proteinExistence type="predicted"/>
<reference evidence="1 2" key="1">
    <citation type="submission" date="2020-08" db="EMBL/GenBank/DDBJ databases">
        <title>A Genomic Blueprint of the Chicken Gut Microbiome.</title>
        <authorList>
            <person name="Gilroy R."/>
            <person name="Ravi A."/>
            <person name="Getino M."/>
            <person name="Pursley I."/>
            <person name="Horton D.L."/>
            <person name="Alikhan N.-F."/>
            <person name="Baker D."/>
            <person name="Gharbi K."/>
            <person name="Hall N."/>
            <person name="Watson M."/>
            <person name="Adriaenssens E.M."/>
            <person name="Foster-Nyarko E."/>
            <person name="Jarju S."/>
            <person name="Secka A."/>
            <person name="Antonio M."/>
            <person name="Oren A."/>
            <person name="Chaudhuri R."/>
            <person name="La Ragione R.M."/>
            <person name="Hildebrand F."/>
            <person name="Pallen M.J."/>
        </authorList>
    </citation>
    <scope>NUCLEOTIDE SEQUENCE [LARGE SCALE GENOMIC DNA]</scope>
    <source>
        <strain evidence="1 2">A46</strain>
    </source>
</reference>
<gene>
    <name evidence="1" type="ORF">H9635_08740</name>
</gene>
<sequence>MQCGAKCFVVEVEHNGEKKRIPVKARSAINARKTIRLKYEEAVKIISVREEK</sequence>
<name>A0ABR8XY08_9BACL</name>
<accession>A0ABR8XY08</accession>
<comment type="caution">
    <text evidence="1">The sequence shown here is derived from an EMBL/GenBank/DDBJ whole genome shotgun (WGS) entry which is preliminary data.</text>
</comment>
<dbReference type="EMBL" id="JACSPZ010000003">
    <property type="protein sequence ID" value="MBD8036828.1"/>
    <property type="molecule type" value="Genomic_DNA"/>
</dbReference>
<dbReference type="RefSeq" id="WP_191699804.1">
    <property type="nucleotide sequence ID" value="NZ_JACSPZ010000003.1"/>
</dbReference>
<protein>
    <submittedName>
        <fullName evidence="1">Uncharacterized protein</fullName>
    </submittedName>
</protein>
<dbReference type="Proteomes" id="UP000619101">
    <property type="component" value="Unassembled WGS sequence"/>
</dbReference>
<organism evidence="1 2">
    <name type="scientific">Solibacillus faecavium</name>
    <dbReference type="NCBI Taxonomy" id="2762221"/>
    <lineage>
        <taxon>Bacteria</taxon>
        <taxon>Bacillati</taxon>
        <taxon>Bacillota</taxon>
        <taxon>Bacilli</taxon>
        <taxon>Bacillales</taxon>
        <taxon>Caryophanaceae</taxon>
        <taxon>Solibacillus</taxon>
    </lineage>
</organism>
<evidence type="ECO:0000313" key="1">
    <source>
        <dbReference type="EMBL" id="MBD8036828.1"/>
    </source>
</evidence>